<sequence length="207" mass="21688">MKRKITQISAGLLLTAFLAGCSTATGGGSMPGMDHGASTPATSSASMSTGTGTAQAGQHNAADTMFAQMMIVHHQQAVEMSNTMLAKKGTSQRIRDLAAAIKLAQGPEIEKMKSMLASWGEAETMAAEMPMPGMMSAAELKKLAATNGTAADRLFLTQMIAHHQGALESAKAEQQNGQNAEAVQLAQGIMKNQQPEIDQMNKLLGEL</sequence>
<feature type="signal peptide" evidence="2">
    <location>
        <begin position="1"/>
        <end position="24"/>
    </location>
</feature>
<dbReference type="PROSITE" id="PS51257">
    <property type="entry name" value="PROKAR_LIPOPROTEIN"/>
    <property type="match status" value="1"/>
</dbReference>
<feature type="chain" id="PRO_5002273893" description="DUF305 domain-containing protein" evidence="2">
    <location>
        <begin position="25"/>
        <end position="207"/>
    </location>
</feature>
<name>A0A0D4C0Y0_9MICC</name>
<dbReference type="STRING" id="1618207.UM93_13160"/>
<feature type="region of interest" description="Disordered" evidence="1">
    <location>
        <begin position="30"/>
        <end position="58"/>
    </location>
</feature>
<evidence type="ECO:0000256" key="2">
    <source>
        <dbReference type="SAM" id="SignalP"/>
    </source>
</evidence>
<dbReference type="OrthoDB" id="26872at2"/>
<dbReference type="PANTHER" id="PTHR36933:SF1">
    <property type="entry name" value="SLL0788 PROTEIN"/>
    <property type="match status" value="1"/>
</dbReference>
<evidence type="ECO:0000256" key="1">
    <source>
        <dbReference type="SAM" id="MobiDB-lite"/>
    </source>
</evidence>
<feature type="domain" description="DUF305" evidence="3">
    <location>
        <begin position="63"/>
        <end position="204"/>
    </location>
</feature>
<proteinExistence type="predicted"/>
<organism evidence="4 5">
    <name type="scientific">Psychromicrobium lacuslunae</name>
    <dbReference type="NCBI Taxonomy" id="1618207"/>
    <lineage>
        <taxon>Bacteria</taxon>
        <taxon>Bacillati</taxon>
        <taxon>Actinomycetota</taxon>
        <taxon>Actinomycetes</taxon>
        <taxon>Micrococcales</taxon>
        <taxon>Micrococcaceae</taxon>
        <taxon>Psychromicrobium</taxon>
    </lineage>
</organism>
<dbReference type="KEGG" id="ari:UM93_13160"/>
<dbReference type="Gene3D" id="1.20.1260.10">
    <property type="match status" value="1"/>
</dbReference>
<gene>
    <name evidence="4" type="ORF">UM93_13160</name>
</gene>
<keyword evidence="5" id="KW-1185">Reference proteome</keyword>
<keyword evidence="2" id="KW-0732">Signal</keyword>
<dbReference type="RefSeq" id="WP_045076007.1">
    <property type="nucleotide sequence ID" value="NZ_CP011005.1"/>
</dbReference>
<evidence type="ECO:0000259" key="3">
    <source>
        <dbReference type="Pfam" id="PF03713"/>
    </source>
</evidence>
<dbReference type="InterPro" id="IPR005183">
    <property type="entry name" value="DUF305_CopM-like"/>
</dbReference>
<evidence type="ECO:0000313" key="5">
    <source>
        <dbReference type="Proteomes" id="UP000061839"/>
    </source>
</evidence>
<dbReference type="PATRIC" id="fig|1618207.4.peg.2667"/>
<dbReference type="Pfam" id="PF03713">
    <property type="entry name" value="DUF305"/>
    <property type="match status" value="1"/>
</dbReference>
<accession>A0A0D4C0Y0</accession>
<dbReference type="EMBL" id="CP011005">
    <property type="protein sequence ID" value="AJT42214.1"/>
    <property type="molecule type" value="Genomic_DNA"/>
</dbReference>
<feature type="compositionally biased region" description="Low complexity" evidence="1">
    <location>
        <begin position="36"/>
        <end position="57"/>
    </location>
</feature>
<dbReference type="AlphaFoldDB" id="A0A0D4C0Y0"/>
<protein>
    <recommendedName>
        <fullName evidence="3">DUF305 domain-containing protein</fullName>
    </recommendedName>
</protein>
<dbReference type="InterPro" id="IPR012347">
    <property type="entry name" value="Ferritin-like"/>
</dbReference>
<evidence type="ECO:0000313" key="4">
    <source>
        <dbReference type="EMBL" id="AJT42214.1"/>
    </source>
</evidence>
<dbReference type="PANTHER" id="PTHR36933">
    <property type="entry name" value="SLL0788 PROTEIN"/>
    <property type="match status" value="1"/>
</dbReference>
<dbReference type="Proteomes" id="UP000061839">
    <property type="component" value="Chromosome"/>
</dbReference>
<dbReference type="HOGENOM" id="CLU_074343_1_1_11"/>
<reference evidence="4 5" key="1">
    <citation type="journal article" date="2015" name="Genome Announc.">
        <title>Complete Genome Sequencing of Protease-Producing Novel Arthrobacter sp. Strain IHBB 11108 Using PacBio Single-Molecule Real-Time Sequencing Technology.</title>
        <authorList>
            <person name="Kiran S."/>
            <person name="Swarnkar M.K."/>
            <person name="Pal M."/>
            <person name="Thakur R."/>
            <person name="Tewari R."/>
            <person name="Singh A.K."/>
            <person name="Gulati A."/>
        </authorList>
    </citation>
    <scope>NUCLEOTIDE SEQUENCE [LARGE SCALE GENOMIC DNA]</scope>
    <source>
        <strain evidence="4 5">IHBB 11108</strain>
    </source>
</reference>